<dbReference type="Gene3D" id="3.40.50.300">
    <property type="entry name" value="P-loop containing nucleotide triphosphate hydrolases"/>
    <property type="match status" value="1"/>
</dbReference>
<evidence type="ECO:0000256" key="4">
    <source>
        <dbReference type="ARBA" id="ARBA00022679"/>
    </source>
</evidence>
<dbReference type="Gene3D" id="3.30.63.10">
    <property type="entry name" value="Guanylate Kinase phosphate binding domain"/>
    <property type="match status" value="1"/>
</dbReference>
<dbReference type="InterPro" id="IPR020590">
    <property type="entry name" value="Guanylate_kinase_CS"/>
</dbReference>
<proteinExistence type="inferred from homology"/>
<keyword evidence="9" id="KW-0963">Cytoplasm</keyword>
<protein>
    <recommendedName>
        <fullName evidence="3 9">Guanylate kinase</fullName>
        <ecNumber evidence="2 9">2.7.4.8</ecNumber>
    </recommendedName>
    <alternativeName>
        <fullName evidence="8 9">GMP kinase</fullName>
    </alternativeName>
</protein>
<dbReference type="FunFam" id="3.30.63.10:FF:000002">
    <property type="entry name" value="Guanylate kinase 1"/>
    <property type="match status" value="1"/>
</dbReference>
<dbReference type="EC" id="2.7.4.8" evidence="2 9"/>
<dbReference type="SMART" id="SM00072">
    <property type="entry name" value="GuKc"/>
    <property type="match status" value="1"/>
</dbReference>
<sequence length="213" mass="23420">MTASKQQAASGTLYTVSAPSGAGKTSLVAALVDANEALRVSVSHTTRTIRPGETDGVNYHFVHKPTFMTMLEDGVFLEQAEVFGNLYGTSQLWVEEQLTAGTDVILEIDWQGAQQVKRLMPGTQAIFILPPSRDALRERLTTRGQDNEAIIEGRMDQAQQEMSHYVESDFLVLNDDFATALAQLQAIIDCHRLHTQQQTQRLASTLADLMSPG</sequence>
<dbReference type="InterPro" id="IPR027417">
    <property type="entry name" value="P-loop_NTPase"/>
</dbReference>
<evidence type="ECO:0000313" key="11">
    <source>
        <dbReference type="EMBL" id="GHD35015.1"/>
    </source>
</evidence>
<gene>
    <name evidence="9 11" type="primary">gmk</name>
    <name evidence="11" type="ORF">GCM10007053_21410</name>
</gene>
<keyword evidence="12" id="KW-1185">Reference proteome</keyword>
<keyword evidence="4 9" id="KW-0808">Transferase</keyword>
<dbReference type="SUPFAM" id="SSF52540">
    <property type="entry name" value="P-loop containing nucleoside triphosphate hydrolases"/>
    <property type="match status" value="1"/>
</dbReference>
<evidence type="ECO:0000256" key="3">
    <source>
        <dbReference type="ARBA" id="ARBA00016296"/>
    </source>
</evidence>
<dbReference type="NCBIfam" id="TIGR03263">
    <property type="entry name" value="guanyl_kin"/>
    <property type="match status" value="1"/>
</dbReference>
<dbReference type="PANTHER" id="PTHR23117:SF13">
    <property type="entry name" value="GUANYLATE KINASE"/>
    <property type="match status" value="1"/>
</dbReference>
<feature type="binding site" evidence="9">
    <location>
        <begin position="18"/>
        <end position="25"/>
    </location>
    <ligand>
        <name>ATP</name>
        <dbReference type="ChEBI" id="CHEBI:30616"/>
    </ligand>
</feature>
<accession>A0A919CKU5</accession>
<evidence type="ECO:0000256" key="2">
    <source>
        <dbReference type="ARBA" id="ARBA00012961"/>
    </source>
</evidence>
<dbReference type="GO" id="GO:0005524">
    <property type="term" value="F:ATP binding"/>
    <property type="evidence" value="ECO:0007669"/>
    <property type="project" value="UniProtKB-UniRule"/>
</dbReference>
<dbReference type="InterPro" id="IPR008145">
    <property type="entry name" value="GK/Ca_channel_bsu"/>
</dbReference>
<name>A0A919CKU5_9GAMM</name>
<dbReference type="PROSITE" id="PS50052">
    <property type="entry name" value="GUANYLATE_KINASE_2"/>
    <property type="match status" value="1"/>
</dbReference>
<dbReference type="CDD" id="cd00071">
    <property type="entry name" value="GMPK"/>
    <property type="match status" value="1"/>
</dbReference>
<evidence type="ECO:0000313" key="12">
    <source>
        <dbReference type="Proteomes" id="UP000644693"/>
    </source>
</evidence>
<comment type="subcellular location">
    <subcellularLocation>
        <location evidence="9">Cytoplasm</location>
    </subcellularLocation>
</comment>
<dbReference type="Pfam" id="PF00625">
    <property type="entry name" value="Guanylate_kin"/>
    <property type="match status" value="1"/>
</dbReference>
<keyword evidence="7 9" id="KW-0067">ATP-binding</keyword>
<dbReference type="PROSITE" id="PS00856">
    <property type="entry name" value="GUANYLATE_KINASE_1"/>
    <property type="match status" value="1"/>
</dbReference>
<dbReference type="AlphaFoldDB" id="A0A919CKU5"/>
<dbReference type="HAMAP" id="MF_00328">
    <property type="entry name" value="Guanylate_kinase"/>
    <property type="match status" value="1"/>
</dbReference>
<evidence type="ECO:0000256" key="5">
    <source>
        <dbReference type="ARBA" id="ARBA00022741"/>
    </source>
</evidence>
<dbReference type="RefSeq" id="WP_189477798.1">
    <property type="nucleotide sequence ID" value="NZ_BMYM01000002.1"/>
</dbReference>
<keyword evidence="6 9" id="KW-0418">Kinase</keyword>
<evidence type="ECO:0000259" key="10">
    <source>
        <dbReference type="PROSITE" id="PS50052"/>
    </source>
</evidence>
<dbReference type="GO" id="GO:0004385">
    <property type="term" value="F:GMP kinase activity"/>
    <property type="evidence" value="ECO:0007669"/>
    <property type="project" value="UniProtKB-UniRule"/>
</dbReference>
<evidence type="ECO:0000256" key="8">
    <source>
        <dbReference type="ARBA" id="ARBA00030128"/>
    </source>
</evidence>
<dbReference type="EMBL" id="BMYM01000002">
    <property type="protein sequence ID" value="GHD35015.1"/>
    <property type="molecule type" value="Genomic_DNA"/>
</dbReference>
<feature type="domain" description="Guanylate kinase-like" evidence="10">
    <location>
        <begin position="11"/>
        <end position="189"/>
    </location>
</feature>
<evidence type="ECO:0000256" key="6">
    <source>
        <dbReference type="ARBA" id="ARBA00022777"/>
    </source>
</evidence>
<reference evidence="11" key="1">
    <citation type="journal article" date="2014" name="Int. J. Syst. Evol. Microbiol.">
        <title>Complete genome sequence of Corynebacterium casei LMG S-19264T (=DSM 44701T), isolated from a smear-ripened cheese.</title>
        <authorList>
            <consortium name="US DOE Joint Genome Institute (JGI-PGF)"/>
            <person name="Walter F."/>
            <person name="Albersmeier A."/>
            <person name="Kalinowski J."/>
            <person name="Ruckert C."/>
        </authorList>
    </citation>
    <scope>NUCLEOTIDE SEQUENCE</scope>
    <source>
        <strain evidence="11">KCTC 23430</strain>
    </source>
</reference>
<organism evidence="11 12">
    <name type="scientific">Parahalioglobus pacificus</name>
    <dbReference type="NCBI Taxonomy" id="930806"/>
    <lineage>
        <taxon>Bacteria</taxon>
        <taxon>Pseudomonadati</taxon>
        <taxon>Pseudomonadota</taxon>
        <taxon>Gammaproteobacteria</taxon>
        <taxon>Cellvibrionales</taxon>
        <taxon>Halieaceae</taxon>
        <taxon>Parahalioglobus</taxon>
    </lineage>
</organism>
<keyword evidence="5 9" id="KW-0547">Nucleotide-binding</keyword>
<evidence type="ECO:0000256" key="7">
    <source>
        <dbReference type="ARBA" id="ARBA00022840"/>
    </source>
</evidence>
<reference evidence="11" key="2">
    <citation type="submission" date="2020-09" db="EMBL/GenBank/DDBJ databases">
        <authorList>
            <person name="Sun Q."/>
            <person name="Kim S."/>
        </authorList>
    </citation>
    <scope>NUCLEOTIDE SEQUENCE</scope>
    <source>
        <strain evidence="11">KCTC 23430</strain>
    </source>
</reference>
<dbReference type="GO" id="GO:0005829">
    <property type="term" value="C:cytosol"/>
    <property type="evidence" value="ECO:0007669"/>
    <property type="project" value="TreeGrafter"/>
</dbReference>
<dbReference type="InterPro" id="IPR008144">
    <property type="entry name" value="Guanylate_kin-like_dom"/>
</dbReference>
<dbReference type="PANTHER" id="PTHR23117">
    <property type="entry name" value="GUANYLATE KINASE-RELATED"/>
    <property type="match status" value="1"/>
</dbReference>
<dbReference type="Proteomes" id="UP000644693">
    <property type="component" value="Unassembled WGS sequence"/>
</dbReference>
<evidence type="ECO:0000256" key="1">
    <source>
        <dbReference type="ARBA" id="ARBA00005790"/>
    </source>
</evidence>
<dbReference type="InterPro" id="IPR017665">
    <property type="entry name" value="Guanylate_kinase"/>
</dbReference>
<evidence type="ECO:0000256" key="9">
    <source>
        <dbReference type="HAMAP-Rule" id="MF_00328"/>
    </source>
</evidence>
<comment type="similarity">
    <text evidence="1 9">Belongs to the guanylate kinase family.</text>
</comment>
<comment type="catalytic activity">
    <reaction evidence="9">
        <text>GMP + ATP = GDP + ADP</text>
        <dbReference type="Rhea" id="RHEA:20780"/>
        <dbReference type="ChEBI" id="CHEBI:30616"/>
        <dbReference type="ChEBI" id="CHEBI:58115"/>
        <dbReference type="ChEBI" id="CHEBI:58189"/>
        <dbReference type="ChEBI" id="CHEBI:456216"/>
        <dbReference type="EC" id="2.7.4.8"/>
    </reaction>
</comment>
<comment type="function">
    <text evidence="9">Essential for recycling GMP and indirectly, cGMP.</text>
</comment>
<comment type="caution">
    <text evidence="11">The sequence shown here is derived from an EMBL/GenBank/DDBJ whole genome shotgun (WGS) entry which is preliminary data.</text>
</comment>